<proteinExistence type="predicted"/>
<evidence type="ECO:0000256" key="1">
    <source>
        <dbReference type="SAM" id="Coils"/>
    </source>
</evidence>
<feature type="compositionally biased region" description="Low complexity" evidence="2">
    <location>
        <begin position="66"/>
        <end position="76"/>
    </location>
</feature>
<gene>
    <name evidence="3" type="ORF">Zmor_025243</name>
</gene>
<keyword evidence="4" id="KW-1185">Reference proteome</keyword>
<accession>A0AA38M3E2</accession>
<evidence type="ECO:0000313" key="4">
    <source>
        <dbReference type="Proteomes" id="UP001168821"/>
    </source>
</evidence>
<sequence>MESQFRNYCNPCRCSNNYIYSESIPAGGSTFIPYTNLNPESTPSKTRSRPSSANSVKSRLSKKTSADSSKNASSDSKILKPNIPSKVKVNVLKKAKKEKPVVDSDGAKLLKEELEVIKEQLYLLSEQRQNCPQNCAKSDELECLREHCENQEKEIQELKCKNAKLLKKIKKQPVDDIDNAITTKSRLDDYEKKLALLYDEFVETSKVMELNRERICRCIKEKSDEYEDRIKSMSNSKTSQESVTQEVPETVEDTSKYVEQNSVMAQTIQKLESDLHQALLELETSRKQALTAEKKHQKEITEKNKVFLLETQKKTKEIEDLKAKIQENKSCRCNPCRHKLAATNNELQTKYDQLAHKYKHMVDKLNIYQQSTKKRNEELQMLKQQESNLLAEYVNLQGFCEQLRSVISEHKVTMAQLNSAVHERDSALQCQRAELASKNKQVELLAKSEDRLKKKVIELQENLVSMTVASNSIKRSPNTTTLCAEDCSIHLTQELEDLINALYEEIDKTLEKDEQIQKQAREICCLRCAMSAKDTELKSLRTQLKILQRRFDSTVKGREASFQDAADEAAESAEEDFSTVDL</sequence>
<dbReference type="AlphaFoldDB" id="A0AA38M3E2"/>
<feature type="compositionally biased region" description="Low complexity" evidence="2">
    <location>
        <begin position="41"/>
        <end position="52"/>
    </location>
</feature>
<feature type="coiled-coil region" evidence="1">
    <location>
        <begin position="107"/>
        <end position="168"/>
    </location>
</feature>
<name>A0AA38M3E2_9CUCU</name>
<dbReference type="EMBL" id="JALNTZ010000008">
    <property type="protein sequence ID" value="KAJ3642455.1"/>
    <property type="molecule type" value="Genomic_DNA"/>
</dbReference>
<evidence type="ECO:0000256" key="2">
    <source>
        <dbReference type="SAM" id="MobiDB-lite"/>
    </source>
</evidence>
<reference evidence="3" key="1">
    <citation type="journal article" date="2023" name="G3 (Bethesda)">
        <title>Whole genome assemblies of Zophobas morio and Tenebrio molitor.</title>
        <authorList>
            <person name="Kaur S."/>
            <person name="Stinson S.A."/>
            <person name="diCenzo G.C."/>
        </authorList>
    </citation>
    <scope>NUCLEOTIDE SEQUENCE</scope>
    <source>
        <strain evidence="3">QUZm001</strain>
    </source>
</reference>
<feature type="region of interest" description="Disordered" evidence="2">
    <location>
        <begin position="35"/>
        <end position="80"/>
    </location>
</feature>
<feature type="region of interest" description="Disordered" evidence="2">
    <location>
        <begin position="562"/>
        <end position="582"/>
    </location>
</feature>
<feature type="compositionally biased region" description="Acidic residues" evidence="2">
    <location>
        <begin position="565"/>
        <end position="582"/>
    </location>
</feature>
<dbReference type="Proteomes" id="UP001168821">
    <property type="component" value="Unassembled WGS sequence"/>
</dbReference>
<protein>
    <submittedName>
        <fullName evidence="3">Uncharacterized protein</fullName>
    </submittedName>
</protein>
<organism evidence="3 4">
    <name type="scientific">Zophobas morio</name>
    <dbReference type="NCBI Taxonomy" id="2755281"/>
    <lineage>
        <taxon>Eukaryota</taxon>
        <taxon>Metazoa</taxon>
        <taxon>Ecdysozoa</taxon>
        <taxon>Arthropoda</taxon>
        <taxon>Hexapoda</taxon>
        <taxon>Insecta</taxon>
        <taxon>Pterygota</taxon>
        <taxon>Neoptera</taxon>
        <taxon>Endopterygota</taxon>
        <taxon>Coleoptera</taxon>
        <taxon>Polyphaga</taxon>
        <taxon>Cucujiformia</taxon>
        <taxon>Tenebrionidae</taxon>
        <taxon>Zophobas</taxon>
    </lineage>
</organism>
<feature type="coiled-coil region" evidence="1">
    <location>
        <begin position="268"/>
        <end position="357"/>
    </location>
</feature>
<keyword evidence="1" id="KW-0175">Coiled coil</keyword>
<comment type="caution">
    <text evidence="3">The sequence shown here is derived from an EMBL/GenBank/DDBJ whole genome shotgun (WGS) entry which is preliminary data.</text>
</comment>
<feature type="compositionally biased region" description="Polar residues" evidence="2">
    <location>
        <begin position="232"/>
        <end position="247"/>
    </location>
</feature>
<feature type="region of interest" description="Disordered" evidence="2">
    <location>
        <begin position="231"/>
        <end position="250"/>
    </location>
</feature>
<evidence type="ECO:0000313" key="3">
    <source>
        <dbReference type="EMBL" id="KAJ3642455.1"/>
    </source>
</evidence>
<feature type="coiled-coil region" evidence="1">
    <location>
        <begin position="492"/>
        <end position="550"/>
    </location>
</feature>